<accession>A0ABN2FFP1</accession>
<dbReference type="InterPro" id="IPR000073">
    <property type="entry name" value="AB_hydrolase_1"/>
</dbReference>
<feature type="region of interest" description="Disordered" evidence="1">
    <location>
        <begin position="132"/>
        <end position="162"/>
    </location>
</feature>
<name>A0ABN2FFP1_9ACTN</name>
<sequence length="190" mass="20371">MTWVVVPGARLHVERTGIGPALLVSGGGGDAGMYVDVIPLLARAFTVIAYDRRGNSRSPFTEPRASIAVNRQTDDAIAVLDHYGFERAYVFGNSSGAIIALEMVARHAGRLLGAVAHEPPLVQLLAPDSRDRVREPGAVPHPARAGRVHPPVPQRRPDDAPRTARVLSRLPARPGRACRHHGALAPGHRL</sequence>
<reference evidence="3 4" key="1">
    <citation type="journal article" date="2019" name="Int. J. Syst. Evol. Microbiol.">
        <title>The Global Catalogue of Microorganisms (GCM) 10K type strain sequencing project: providing services to taxonomists for standard genome sequencing and annotation.</title>
        <authorList>
            <consortium name="The Broad Institute Genomics Platform"/>
            <consortium name="The Broad Institute Genome Sequencing Center for Infectious Disease"/>
            <person name="Wu L."/>
            <person name="Ma J."/>
        </authorList>
    </citation>
    <scope>NUCLEOTIDE SEQUENCE [LARGE SCALE GENOMIC DNA]</scope>
    <source>
        <strain evidence="3 4">JCM 13929</strain>
    </source>
</reference>
<evidence type="ECO:0000259" key="2">
    <source>
        <dbReference type="Pfam" id="PF00561"/>
    </source>
</evidence>
<gene>
    <name evidence="3" type="ORF">GCM10009733_046320</name>
</gene>
<keyword evidence="4" id="KW-1185">Reference proteome</keyword>
<dbReference type="Proteomes" id="UP001500064">
    <property type="component" value="Unassembled WGS sequence"/>
</dbReference>
<evidence type="ECO:0000313" key="4">
    <source>
        <dbReference type="Proteomes" id="UP001500064"/>
    </source>
</evidence>
<dbReference type="InterPro" id="IPR050471">
    <property type="entry name" value="AB_hydrolase"/>
</dbReference>
<organism evidence="3 4">
    <name type="scientific">Nonomuraea maheshkhaliensis</name>
    <dbReference type="NCBI Taxonomy" id="419590"/>
    <lineage>
        <taxon>Bacteria</taxon>
        <taxon>Bacillati</taxon>
        <taxon>Actinomycetota</taxon>
        <taxon>Actinomycetes</taxon>
        <taxon>Streptosporangiales</taxon>
        <taxon>Streptosporangiaceae</taxon>
        <taxon>Nonomuraea</taxon>
    </lineage>
</organism>
<evidence type="ECO:0000313" key="3">
    <source>
        <dbReference type="EMBL" id="GAA1643947.1"/>
    </source>
</evidence>
<protein>
    <recommendedName>
        <fullName evidence="2">AB hydrolase-1 domain-containing protein</fullName>
    </recommendedName>
</protein>
<dbReference type="Gene3D" id="3.40.50.1820">
    <property type="entry name" value="alpha/beta hydrolase"/>
    <property type="match status" value="1"/>
</dbReference>
<comment type="caution">
    <text evidence="3">The sequence shown here is derived from an EMBL/GenBank/DDBJ whole genome shotgun (WGS) entry which is preliminary data.</text>
</comment>
<dbReference type="PANTHER" id="PTHR43433">
    <property type="entry name" value="HYDROLASE, ALPHA/BETA FOLD FAMILY PROTEIN"/>
    <property type="match status" value="1"/>
</dbReference>
<feature type="domain" description="AB hydrolase-1" evidence="2">
    <location>
        <begin position="22"/>
        <end position="119"/>
    </location>
</feature>
<proteinExistence type="predicted"/>
<evidence type="ECO:0000256" key="1">
    <source>
        <dbReference type="SAM" id="MobiDB-lite"/>
    </source>
</evidence>
<dbReference type="InterPro" id="IPR029058">
    <property type="entry name" value="AB_hydrolase_fold"/>
</dbReference>
<dbReference type="RefSeq" id="WP_346107841.1">
    <property type="nucleotide sequence ID" value="NZ_BAAAMU010000033.1"/>
</dbReference>
<dbReference type="PANTHER" id="PTHR43433:SF5">
    <property type="entry name" value="AB HYDROLASE-1 DOMAIN-CONTAINING PROTEIN"/>
    <property type="match status" value="1"/>
</dbReference>
<dbReference type="EMBL" id="BAAAMU010000033">
    <property type="protein sequence ID" value="GAA1643947.1"/>
    <property type="molecule type" value="Genomic_DNA"/>
</dbReference>
<dbReference type="Pfam" id="PF00561">
    <property type="entry name" value="Abhydrolase_1"/>
    <property type="match status" value="1"/>
</dbReference>
<dbReference type="SUPFAM" id="SSF53474">
    <property type="entry name" value="alpha/beta-Hydrolases"/>
    <property type="match status" value="1"/>
</dbReference>